<gene>
    <name evidence="2" type="ORF">rCG_42267</name>
</gene>
<organism evidence="2 3">
    <name type="scientific">Rattus norvegicus</name>
    <name type="common">Rat</name>
    <dbReference type="NCBI Taxonomy" id="10116"/>
    <lineage>
        <taxon>Eukaryota</taxon>
        <taxon>Metazoa</taxon>
        <taxon>Chordata</taxon>
        <taxon>Craniata</taxon>
        <taxon>Vertebrata</taxon>
        <taxon>Euteleostomi</taxon>
        <taxon>Mammalia</taxon>
        <taxon>Eutheria</taxon>
        <taxon>Euarchontoglires</taxon>
        <taxon>Glires</taxon>
        <taxon>Rodentia</taxon>
        <taxon>Myomorpha</taxon>
        <taxon>Muroidea</taxon>
        <taxon>Muridae</taxon>
        <taxon>Murinae</taxon>
        <taxon>Rattus</taxon>
    </lineage>
</organism>
<dbReference type="AlphaFoldDB" id="A6KFX0"/>
<dbReference type="GO" id="GO:0006879">
    <property type="term" value="P:intracellular iron ion homeostasis"/>
    <property type="evidence" value="ECO:0007669"/>
    <property type="project" value="InterPro"/>
</dbReference>
<reference evidence="3" key="1">
    <citation type="submission" date="2005-09" db="EMBL/GenBank/DDBJ databases">
        <authorList>
            <person name="Mural R.J."/>
            <person name="Li P.W."/>
            <person name="Adams M.D."/>
            <person name="Amanatides P.G."/>
            <person name="Baden-Tillson H."/>
            <person name="Barnstead M."/>
            <person name="Chin S.H."/>
            <person name="Dew I."/>
            <person name="Evans C.A."/>
            <person name="Ferriera S."/>
            <person name="Flanigan M."/>
            <person name="Fosler C."/>
            <person name="Glodek A."/>
            <person name="Gu Z."/>
            <person name="Holt R.A."/>
            <person name="Jennings D."/>
            <person name="Kraft C.L."/>
            <person name="Lu F."/>
            <person name="Nguyen T."/>
            <person name="Nusskern D.R."/>
            <person name="Pfannkoch C.M."/>
            <person name="Sitter C."/>
            <person name="Sutton G.G."/>
            <person name="Venter J.C."/>
            <person name="Wang Z."/>
            <person name="Woodage T."/>
            <person name="Zheng X.H."/>
            <person name="Zhong F."/>
        </authorList>
    </citation>
    <scope>NUCLEOTIDE SEQUENCE [LARGE SCALE GENOMIC DNA]</scope>
    <source>
        <strain>BN</strain>
        <strain evidence="3">Sprague-Dawley</strain>
    </source>
</reference>
<dbReference type="GO" id="GO:0003713">
    <property type="term" value="F:transcription coactivator activity"/>
    <property type="evidence" value="ECO:0007669"/>
    <property type="project" value="InterPro"/>
</dbReference>
<sequence length="124" mass="14476">MNTSLEQSGCCSSRETLLRCSDARRELELAIGGVLRAEQQMKDNLREVKAQIHSCISRHLECLRSREVWLNEQVDLIYQLKEETLQQQAQQLYWLMGQFNCLIHQLEITQNKDLANQVALCLER</sequence>
<dbReference type="PANTHER" id="PTHR17085">
    <property type="entry name" value="NUCLEAR RECEPTOR COACTIVATOR 4"/>
    <property type="match status" value="1"/>
</dbReference>
<dbReference type="PANTHER" id="PTHR17085:SF3">
    <property type="entry name" value="NUCLEAR RECEPTOR COACTIVATOR 4"/>
    <property type="match status" value="1"/>
</dbReference>
<dbReference type="Proteomes" id="UP000234681">
    <property type="component" value="Chromosome 16"/>
</dbReference>
<accession>A6KFX0</accession>
<name>A6KFX0_RAT</name>
<dbReference type="EMBL" id="CH474046">
    <property type="protein sequence ID" value="EDL88927.1"/>
    <property type="molecule type" value="Genomic_DNA"/>
</dbReference>
<dbReference type="InterPro" id="IPR022174">
    <property type="entry name" value="NCOA4_N"/>
</dbReference>
<protein>
    <submittedName>
        <fullName evidence="2">RCG42267, isoform CRA_b</fullName>
    </submittedName>
</protein>
<dbReference type="InterPro" id="IPR039947">
    <property type="entry name" value="NCoA-4"/>
</dbReference>
<proteinExistence type="predicted"/>
<feature type="domain" description="Nuclear receptor coactivator 4 N-terminal" evidence="1">
    <location>
        <begin position="38"/>
        <end position="114"/>
    </location>
</feature>
<dbReference type="Pfam" id="PF12489">
    <property type="entry name" value="ARA70"/>
    <property type="match status" value="1"/>
</dbReference>
<evidence type="ECO:0000313" key="2">
    <source>
        <dbReference type="EMBL" id="EDL88927.1"/>
    </source>
</evidence>
<evidence type="ECO:0000313" key="3">
    <source>
        <dbReference type="Proteomes" id="UP000234681"/>
    </source>
</evidence>
<evidence type="ECO:0000259" key="1">
    <source>
        <dbReference type="Pfam" id="PF12489"/>
    </source>
</evidence>